<evidence type="ECO:0000313" key="2">
    <source>
        <dbReference type="Proteomes" id="UP001281410"/>
    </source>
</evidence>
<name>A0AAD9ZT21_9ROSI</name>
<proteinExistence type="predicted"/>
<reference evidence="1" key="1">
    <citation type="journal article" date="2023" name="Plant J.">
        <title>Genome sequences and population genomics provide insights into the demographic history, inbreeding, and mutation load of two 'living fossil' tree species of Dipteronia.</title>
        <authorList>
            <person name="Feng Y."/>
            <person name="Comes H.P."/>
            <person name="Chen J."/>
            <person name="Zhu S."/>
            <person name="Lu R."/>
            <person name="Zhang X."/>
            <person name="Li P."/>
            <person name="Qiu J."/>
            <person name="Olsen K.M."/>
            <person name="Qiu Y."/>
        </authorList>
    </citation>
    <scope>NUCLEOTIDE SEQUENCE</scope>
    <source>
        <strain evidence="1">NBL</strain>
    </source>
</reference>
<protein>
    <submittedName>
        <fullName evidence="1">Uncharacterized protein</fullName>
    </submittedName>
</protein>
<dbReference type="PANTHER" id="PTHR31973:SF187">
    <property type="entry name" value="MUTATOR TRANSPOSASE MUDRA PROTEIN"/>
    <property type="match status" value="1"/>
</dbReference>
<dbReference type="AlphaFoldDB" id="A0AAD9ZT21"/>
<organism evidence="1 2">
    <name type="scientific">Dipteronia sinensis</name>
    <dbReference type="NCBI Taxonomy" id="43782"/>
    <lineage>
        <taxon>Eukaryota</taxon>
        <taxon>Viridiplantae</taxon>
        <taxon>Streptophyta</taxon>
        <taxon>Embryophyta</taxon>
        <taxon>Tracheophyta</taxon>
        <taxon>Spermatophyta</taxon>
        <taxon>Magnoliopsida</taxon>
        <taxon>eudicotyledons</taxon>
        <taxon>Gunneridae</taxon>
        <taxon>Pentapetalae</taxon>
        <taxon>rosids</taxon>
        <taxon>malvids</taxon>
        <taxon>Sapindales</taxon>
        <taxon>Sapindaceae</taxon>
        <taxon>Hippocastanoideae</taxon>
        <taxon>Acereae</taxon>
        <taxon>Dipteronia</taxon>
    </lineage>
</organism>
<keyword evidence="2" id="KW-1185">Reference proteome</keyword>
<comment type="caution">
    <text evidence="1">The sequence shown here is derived from an EMBL/GenBank/DDBJ whole genome shotgun (WGS) entry which is preliminary data.</text>
</comment>
<dbReference type="EMBL" id="JANJYJ010000009">
    <property type="protein sequence ID" value="KAK3190009.1"/>
    <property type="molecule type" value="Genomic_DNA"/>
</dbReference>
<evidence type="ECO:0000313" key="1">
    <source>
        <dbReference type="EMBL" id="KAK3190009.1"/>
    </source>
</evidence>
<dbReference type="PANTHER" id="PTHR31973">
    <property type="entry name" value="POLYPROTEIN, PUTATIVE-RELATED"/>
    <property type="match status" value="1"/>
</dbReference>
<sequence>MAVSKSEGCNWYVFAYWLRDYKTFKIKTLMDERTCLMSFKNKFVNSKLIAEKYVDQWRANPDWNFAGMSERLRTDTNVDASQWQYYRARNVVIQMIEGAVKDQYSKLWEYGAELKRMNPKHFSYLQVFTPTK</sequence>
<dbReference type="Proteomes" id="UP001281410">
    <property type="component" value="Unassembled WGS sequence"/>
</dbReference>
<gene>
    <name evidence="1" type="ORF">Dsin_029570</name>
</gene>
<accession>A0AAD9ZT21</accession>